<comment type="caution">
    <text evidence="1">The sequence shown here is derived from an EMBL/GenBank/DDBJ whole genome shotgun (WGS) entry which is preliminary data.</text>
</comment>
<reference evidence="1 2" key="1">
    <citation type="journal article" date="2021" name="Commun. Biol.">
        <title>The genome of Shorea leprosula (Dipterocarpaceae) highlights the ecological relevance of drought in aseasonal tropical rainforests.</title>
        <authorList>
            <person name="Ng K.K.S."/>
            <person name="Kobayashi M.J."/>
            <person name="Fawcett J.A."/>
            <person name="Hatakeyama M."/>
            <person name="Paape T."/>
            <person name="Ng C.H."/>
            <person name="Ang C.C."/>
            <person name="Tnah L.H."/>
            <person name="Lee C.T."/>
            <person name="Nishiyama T."/>
            <person name="Sese J."/>
            <person name="O'Brien M.J."/>
            <person name="Copetti D."/>
            <person name="Mohd Noor M.I."/>
            <person name="Ong R.C."/>
            <person name="Putra M."/>
            <person name="Sireger I.Z."/>
            <person name="Indrioko S."/>
            <person name="Kosugi Y."/>
            <person name="Izuno A."/>
            <person name="Isagi Y."/>
            <person name="Lee S.L."/>
            <person name="Shimizu K.K."/>
        </authorList>
    </citation>
    <scope>NUCLEOTIDE SEQUENCE [LARGE SCALE GENOMIC DNA]</scope>
    <source>
        <strain evidence="1">214</strain>
    </source>
</reference>
<evidence type="ECO:0000313" key="1">
    <source>
        <dbReference type="EMBL" id="GKV27415.1"/>
    </source>
</evidence>
<organism evidence="1 2">
    <name type="scientific">Rubroshorea leprosula</name>
    <dbReference type="NCBI Taxonomy" id="152421"/>
    <lineage>
        <taxon>Eukaryota</taxon>
        <taxon>Viridiplantae</taxon>
        <taxon>Streptophyta</taxon>
        <taxon>Embryophyta</taxon>
        <taxon>Tracheophyta</taxon>
        <taxon>Spermatophyta</taxon>
        <taxon>Magnoliopsida</taxon>
        <taxon>eudicotyledons</taxon>
        <taxon>Gunneridae</taxon>
        <taxon>Pentapetalae</taxon>
        <taxon>rosids</taxon>
        <taxon>malvids</taxon>
        <taxon>Malvales</taxon>
        <taxon>Dipterocarpaceae</taxon>
        <taxon>Rubroshorea</taxon>
    </lineage>
</organism>
<dbReference type="Proteomes" id="UP001054252">
    <property type="component" value="Unassembled WGS sequence"/>
</dbReference>
<proteinExistence type="predicted"/>
<dbReference type="EMBL" id="BPVZ01000075">
    <property type="protein sequence ID" value="GKV27415.1"/>
    <property type="molecule type" value="Genomic_DNA"/>
</dbReference>
<accession>A0AAV5KRX9</accession>
<name>A0AAV5KRX9_9ROSI</name>
<sequence length="84" mass="9256">MSTSIPQGHGNHYCSENQKVQASSLYILTRKASHREGGEEMSLVTKATKAKVDVYYDGETCSEKFALLLAEMGFPNCLLTVLNI</sequence>
<keyword evidence="2" id="KW-1185">Reference proteome</keyword>
<gene>
    <name evidence="1" type="ORF">SLEP1_g36588</name>
</gene>
<protein>
    <submittedName>
        <fullName evidence="1">Uncharacterized protein</fullName>
    </submittedName>
</protein>
<evidence type="ECO:0000313" key="2">
    <source>
        <dbReference type="Proteomes" id="UP001054252"/>
    </source>
</evidence>
<dbReference type="AlphaFoldDB" id="A0AAV5KRX9"/>